<organism evidence="2 3">
    <name type="scientific">Gekko japonicus</name>
    <name type="common">Schlegel's Japanese gecko</name>
    <dbReference type="NCBI Taxonomy" id="146911"/>
    <lineage>
        <taxon>Eukaryota</taxon>
        <taxon>Metazoa</taxon>
        <taxon>Chordata</taxon>
        <taxon>Craniata</taxon>
        <taxon>Vertebrata</taxon>
        <taxon>Euteleostomi</taxon>
        <taxon>Lepidosauria</taxon>
        <taxon>Squamata</taxon>
        <taxon>Bifurcata</taxon>
        <taxon>Gekkota</taxon>
        <taxon>Gekkonidae</taxon>
        <taxon>Gekkoninae</taxon>
        <taxon>Gekko</taxon>
    </lineage>
</organism>
<evidence type="ECO:0000256" key="1">
    <source>
        <dbReference type="SAM" id="MobiDB-lite"/>
    </source>
</evidence>
<name>A0ABM1LGG7_GEKJA</name>
<feature type="region of interest" description="Disordered" evidence="1">
    <location>
        <begin position="244"/>
        <end position="306"/>
    </location>
</feature>
<keyword evidence="2" id="KW-1185">Reference proteome</keyword>
<dbReference type="RefSeq" id="XP_015285054.1">
    <property type="nucleotide sequence ID" value="XM_015429568.1"/>
</dbReference>
<gene>
    <name evidence="3" type="primary">LOC107126068</name>
</gene>
<feature type="region of interest" description="Disordered" evidence="1">
    <location>
        <begin position="129"/>
        <end position="178"/>
    </location>
</feature>
<sequence length="348" mass="37840">MEDLSQDLRDLEAILSEQMGMPMPVDPHVQATQAPQATGETHIAPHQYISEEVAVTPEGEMADPTQRALATPGRDPQQLSATWDRIAPQQAAPTHGRCPPQVAPFPVRALQPVTYPPARPIPEAVMESDAVPGTSHSAPLRLVRGNPQRRPAVSNNSGGPNPKKKKEEDLSPKHAGAAQKVHEIMQELINVDTIIQNEEAEIRRRQLIIETLLSVMQAKCKELDALIENYDNGVIRSSRQYSNSASRSVQGGGALADNASSPRSAHSGEGLGGGEGGDGSSSTPLQVSDDSDRVEEEERDAGSPPPPLLHSGIVYIVYTLKNCIFVHCRISPEEDPILKRCYIIRRRR</sequence>
<evidence type="ECO:0000313" key="3">
    <source>
        <dbReference type="RefSeq" id="XP_015285054.1"/>
    </source>
</evidence>
<feature type="compositionally biased region" description="Gly residues" evidence="1">
    <location>
        <begin position="269"/>
        <end position="279"/>
    </location>
</feature>
<reference evidence="3" key="1">
    <citation type="submission" date="2025-08" db="UniProtKB">
        <authorList>
            <consortium name="RefSeq"/>
        </authorList>
    </citation>
    <scope>IDENTIFICATION</scope>
</reference>
<dbReference type="GeneID" id="107126068"/>
<dbReference type="Proteomes" id="UP000694871">
    <property type="component" value="Unplaced"/>
</dbReference>
<feature type="region of interest" description="Disordered" evidence="1">
    <location>
        <begin position="58"/>
        <end position="79"/>
    </location>
</feature>
<protein>
    <submittedName>
        <fullName evidence="3">Uncharacterized protein LOC107126068 isoform X1</fullName>
    </submittedName>
</protein>
<accession>A0ABM1LGG7</accession>
<proteinExistence type="predicted"/>
<evidence type="ECO:0000313" key="2">
    <source>
        <dbReference type="Proteomes" id="UP000694871"/>
    </source>
</evidence>